<gene>
    <name evidence="1" type="ORF">GCM10011409_37630</name>
</gene>
<organism evidence="1 2">
    <name type="scientific">Lentibacillus populi</name>
    <dbReference type="NCBI Taxonomy" id="1827502"/>
    <lineage>
        <taxon>Bacteria</taxon>
        <taxon>Bacillati</taxon>
        <taxon>Bacillota</taxon>
        <taxon>Bacilli</taxon>
        <taxon>Bacillales</taxon>
        <taxon>Bacillaceae</taxon>
        <taxon>Lentibacillus</taxon>
    </lineage>
</organism>
<accession>A0A9W5X712</accession>
<dbReference type="RefSeq" id="WP_088052478.1">
    <property type="nucleotide sequence ID" value="NZ_BMJD01000043.1"/>
</dbReference>
<sequence>MTYKLIIDKNEITNLLNDYFFEVSGVRGLLPEALKYFGKKEGFGSGGKTILFLNDLDESDEAYAVLKGDGKVLLSVDEATSSADQDCEAYLTFQEFYDYLIKEVQKVSKEKPEQKQELESLMLDVKKGLNI</sequence>
<evidence type="ECO:0000313" key="1">
    <source>
        <dbReference type="EMBL" id="GGB56525.1"/>
    </source>
</evidence>
<evidence type="ECO:0000313" key="2">
    <source>
        <dbReference type="Proteomes" id="UP000621492"/>
    </source>
</evidence>
<dbReference type="InterPro" id="IPR041256">
    <property type="entry name" value="CdiI_4"/>
</dbReference>
<reference evidence="1" key="2">
    <citation type="submission" date="2020-09" db="EMBL/GenBank/DDBJ databases">
        <authorList>
            <person name="Sun Q."/>
            <person name="Zhou Y."/>
        </authorList>
    </citation>
    <scope>NUCLEOTIDE SEQUENCE</scope>
    <source>
        <strain evidence="1">CGMCC 1.15454</strain>
    </source>
</reference>
<proteinExistence type="predicted"/>
<reference evidence="1" key="1">
    <citation type="journal article" date="2014" name="Int. J. Syst. Evol. Microbiol.">
        <title>Complete genome sequence of Corynebacterium casei LMG S-19264T (=DSM 44701T), isolated from a smear-ripened cheese.</title>
        <authorList>
            <consortium name="US DOE Joint Genome Institute (JGI-PGF)"/>
            <person name="Walter F."/>
            <person name="Albersmeier A."/>
            <person name="Kalinowski J."/>
            <person name="Ruckert C."/>
        </authorList>
    </citation>
    <scope>NUCLEOTIDE SEQUENCE</scope>
    <source>
        <strain evidence="1">CGMCC 1.15454</strain>
    </source>
</reference>
<name>A0A9W5X712_9BACI</name>
<evidence type="ECO:0008006" key="3">
    <source>
        <dbReference type="Google" id="ProtNLM"/>
    </source>
</evidence>
<dbReference type="CDD" id="cd20688">
    <property type="entry name" value="CdiI_Ecoli_Nm-like"/>
    <property type="match status" value="1"/>
</dbReference>
<dbReference type="EMBL" id="BMJD01000043">
    <property type="protein sequence ID" value="GGB56525.1"/>
    <property type="molecule type" value="Genomic_DNA"/>
</dbReference>
<comment type="caution">
    <text evidence="1">The sequence shown here is derived from an EMBL/GenBank/DDBJ whole genome shotgun (WGS) entry which is preliminary data.</text>
</comment>
<dbReference type="AlphaFoldDB" id="A0A9W5X712"/>
<dbReference type="Proteomes" id="UP000621492">
    <property type="component" value="Unassembled WGS sequence"/>
</dbReference>
<protein>
    <recommendedName>
        <fullName evidence="3">CDI immunity protein domain-containing protein</fullName>
    </recommendedName>
</protein>
<keyword evidence="2" id="KW-1185">Reference proteome</keyword>